<dbReference type="InterPro" id="IPR013126">
    <property type="entry name" value="Hsp_70_fam"/>
</dbReference>
<dbReference type="AlphaFoldDB" id="A0A316Z9F4"/>
<dbReference type="CDD" id="cd10230">
    <property type="entry name" value="ASKHA_NBD_HSP70_HYOU1"/>
    <property type="match status" value="1"/>
</dbReference>
<dbReference type="PANTHER" id="PTHR45639">
    <property type="entry name" value="HSC70CB, ISOFORM G-RELATED"/>
    <property type="match status" value="1"/>
</dbReference>
<reference evidence="8 9" key="1">
    <citation type="journal article" date="2018" name="Mol. Biol. Evol.">
        <title>Broad Genomic Sampling Reveals a Smut Pathogenic Ancestry of the Fungal Clade Ustilaginomycotina.</title>
        <authorList>
            <person name="Kijpornyongpan T."/>
            <person name="Mondo S.J."/>
            <person name="Barry K."/>
            <person name="Sandor L."/>
            <person name="Lee J."/>
            <person name="Lipzen A."/>
            <person name="Pangilinan J."/>
            <person name="LaButti K."/>
            <person name="Hainaut M."/>
            <person name="Henrissat B."/>
            <person name="Grigoriev I.V."/>
            <person name="Spatafora J.W."/>
            <person name="Aime M.C."/>
        </authorList>
    </citation>
    <scope>NUCLEOTIDE SEQUENCE [LARGE SCALE GENOMIC DNA]</scope>
    <source>
        <strain evidence="8 9">MCA 4186</strain>
    </source>
</reference>
<feature type="region of interest" description="Disordered" evidence="6">
    <location>
        <begin position="833"/>
        <end position="885"/>
    </location>
</feature>
<keyword evidence="9" id="KW-1185">Reference proteome</keyword>
<dbReference type="GO" id="GO:0034663">
    <property type="term" value="C:endoplasmic reticulum chaperone complex"/>
    <property type="evidence" value="ECO:0007669"/>
    <property type="project" value="TreeGrafter"/>
</dbReference>
<sequence>MLLVALLALAAVHTAAAMGVVGIDYGTESTKISLVKPGMPFDVVLSRDSKRKVPSAVAWKMQERLHGSDATSLATRFPGDTFVAAKLLMGRSFDDANAPARERVAGLLNTELFASQRGTCEARRATDYTTDKSGADTYTVEELVGAQLSHARTLAEETAGEEFRRSYPGSVGNFGGLDVVITVPVFWTAAERQSMMDAAEIAGFKPRLVSDGAAVGVNYAQSRTFATPERHLFYDAGAGSTRATIVEFSTKTVQAESVISIGSMQKEAVVVDVLSAGWNREASGLALDLLIRDVLADKFTEGHAAKLSKPVREQPRAMARLLKEANRVKHILSANAEASVNIEGLADDIDFRSRLSREDFEALVEKAGLTSAFGEPVAEALRNAKMKIGDLTSVVLVGGMSRVPLVQAALRAAGVPDSKVAQNVNADEAAVMGAAFYGAEFNPQFRMKSIRAHDGNAYPVVLREKGGKDEVIFPQGPFLQERHERKYKDVHEDFSFEVAYAPSSKSKLDTFAPELYRIELVEIHNHLAGLKERGEIEQVDIDLNVTLVTQPLGIYSVESAWLNVKQKPTSIAGALRSFFNVGAQRSEAANASEPTVVVNATDDKNATAAAKPKKAKKPTPTDRSIRIVGRAVSVGSNRPMSGSELKTAKDRLYVANVEMRRRAAKEEARNVLEAYIYRARDIVHDENFGAASKRKERDDIAAKAEELSEWLNEREAELAPTDKLKSKLASLQALVSPVEKRMAEQSGRGAAVRRFTKALEETRAFVVQARANLSEALAAGTGSKYSTAELDTLNGNVERDDKWYREGEAKQARKKADEDPVFKVDELDKRVKKLRDTVKRLASRRIPKTRPPKKSKEAKSSSSATSESATASPAASDAPPKHEEL</sequence>
<gene>
    <name evidence="8" type="ORF">FA09DRAFT_298305</name>
</gene>
<keyword evidence="5" id="KW-0143">Chaperone</keyword>
<evidence type="ECO:0000256" key="5">
    <source>
        <dbReference type="ARBA" id="ARBA00023186"/>
    </source>
</evidence>
<keyword evidence="4" id="KW-0067">ATP-binding</keyword>
<dbReference type="GO" id="GO:0005788">
    <property type="term" value="C:endoplasmic reticulum lumen"/>
    <property type="evidence" value="ECO:0007669"/>
    <property type="project" value="UniProtKB-SubCell"/>
</dbReference>
<dbReference type="FunFam" id="3.90.640.10:FF:000004">
    <property type="entry name" value="Heat shock 70 kDa protein 4"/>
    <property type="match status" value="1"/>
</dbReference>
<dbReference type="GeneID" id="37267787"/>
<protein>
    <submittedName>
        <fullName evidence="8">Actin-like ATPase domain-containing protein</fullName>
    </submittedName>
</protein>
<dbReference type="EMBL" id="KZ819294">
    <property type="protein sequence ID" value="PWN97624.1"/>
    <property type="molecule type" value="Genomic_DNA"/>
</dbReference>
<feature type="signal peptide" evidence="7">
    <location>
        <begin position="1"/>
        <end position="17"/>
    </location>
</feature>
<dbReference type="InterPro" id="IPR018181">
    <property type="entry name" value="Heat_shock_70_CS"/>
</dbReference>
<dbReference type="PRINTS" id="PR00301">
    <property type="entry name" value="HEATSHOCK70"/>
</dbReference>
<dbReference type="GO" id="GO:0005524">
    <property type="term" value="F:ATP binding"/>
    <property type="evidence" value="ECO:0007669"/>
    <property type="project" value="UniProtKB-KW"/>
</dbReference>
<dbReference type="Gene3D" id="3.30.30.30">
    <property type="match status" value="1"/>
</dbReference>
<feature type="region of interest" description="Disordered" evidence="6">
    <location>
        <begin position="603"/>
        <end position="622"/>
    </location>
</feature>
<feature type="chain" id="PRO_5016433728" evidence="7">
    <location>
        <begin position="18"/>
        <end position="885"/>
    </location>
</feature>
<dbReference type="PROSITE" id="PS01036">
    <property type="entry name" value="HSP70_3"/>
    <property type="match status" value="1"/>
</dbReference>
<dbReference type="SUPFAM" id="SSF100934">
    <property type="entry name" value="Heat shock protein 70kD (HSP70), C-terminal subdomain"/>
    <property type="match status" value="1"/>
</dbReference>
<dbReference type="Gene3D" id="3.90.640.10">
    <property type="entry name" value="Actin, Chain A, domain 4"/>
    <property type="match status" value="1"/>
</dbReference>
<dbReference type="Pfam" id="PF00012">
    <property type="entry name" value="HSP70"/>
    <property type="match status" value="1"/>
</dbReference>
<evidence type="ECO:0000256" key="2">
    <source>
        <dbReference type="ARBA" id="ARBA00022729"/>
    </source>
</evidence>
<dbReference type="InterPro" id="IPR029048">
    <property type="entry name" value="HSP70_C_sf"/>
</dbReference>
<evidence type="ECO:0000313" key="8">
    <source>
        <dbReference type="EMBL" id="PWN97624.1"/>
    </source>
</evidence>
<dbReference type="Proteomes" id="UP000245946">
    <property type="component" value="Unassembled WGS sequence"/>
</dbReference>
<feature type="compositionally biased region" description="Basic residues" evidence="6">
    <location>
        <begin position="841"/>
        <end position="853"/>
    </location>
</feature>
<feature type="compositionally biased region" description="Low complexity" evidence="6">
    <location>
        <begin position="860"/>
        <end position="878"/>
    </location>
</feature>
<dbReference type="InterPro" id="IPR043129">
    <property type="entry name" value="ATPase_NBD"/>
</dbReference>
<dbReference type="STRING" id="58919.A0A316Z9F4"/>
<dbReference type="GO" id="GO:0030968">
    <property type="term" value="P:endoplasmic reticulum unfolded protein response"/>
    <property type="evidence" value="ECO:0007669"/>
    <property type="project" value="TreeGrafter"/>
</dbReference>
<keyword evidence="3" id="KW-0547">Nucleotide-binding</keyword>
<organism evidence="8 9">
    <name type="scientific">Tilletiopsis washingtonensis</name>
    <dbReference type="NCBI Taxonomy" id="58919"/>
    <lineage>
        <taxon>Eukaryota</taxon>
        <taxon>Fungi</taxon>
        <taxon>Dikarya</taxon>
        <taxon>Basidiomycota</taxon>
        <taxon>Ustilaginomycotina</taxon>
        <taxon>Exobasidiomycetes</taxon>
        <taxon>Entylomatales</taxon>
        <taxon>Entylomatales incertae sedis</taxon>
        <taxon>Tilletiopsis</taxon>
    </lineage>
</organism>
<evidence type="ECO:0000256" key="4">
    <source>
        <dbReference type="ARBA" id="ARBA00022840"/>
    </source>
</evidence>
<keyword evidence="2 7" id="KW-0732">Signal</keyword>
<dbReference type="Gene3D" id="1.20.1270.10">
    <property type="match status" value="1"/>
</dbReference>
<accession>A0A316Z9F4</accession>
<evidence type="ECO:0000256" key="6">
    <source>
        <dbReference type="SAM" id="MobiDB-lite"/>
    </source>
</evidence>
<dbReference type="SUPFAM" id="SSF53067">
    <property type="entry name" value="Actin-like ATPase domain"/>
    <property type="match status" value="2"/>
</dbReference>
<evidence type="ECO:0000256" key="7">
    <source>
        <dbReference type="SAM" id="SignalP"/>
    </source>
</evidence>
<proteinExistence type="predicted"/>
<dbReference type="RefSeq" id="XP_025597903.1">
    <property type="nucleotide sequence ID" value="XM_025740241.1"/>
</dbReference>
<dbReference type="Gene3D" id="3.30.420.40">
    <property type="match status" value="2"/>
</dbReference>
<evidence type="ECO:0000256" key="1">
    <source>
        <dbReference type="ARBA" id="ARBA00004319"/>
    </source>
</evidence>
<name>A0A316Z9F4_9BASI</name>
<dbReference type="GO" id="GO:0140662">
    <property type="term" value="F:ATP-dependent protein folding chaperone"/>
    <property type="evidence" value="ECO:0007669"/>
    <property type="project" value="InterPro"/>
</dbReference>
<evidence type="ECO:0000313" key="9">
    <source>
        <dbReference type="Proteomes" id="UP000245946"/>
    </source>
</evidence>
<evidence type="ECO:0000256" key="3">
    <source>
        <dbReference type="ARBA" id="ARBA00022741"/>
    </source>
</evidence>
<comment type="subcellular location">
    <subcellularLocation>
        <location evidence="1">Endoplasmic reticulum lumen</location>
    </subcellularLocation>
</comment>
<dbReference type="OrthoDB" id="10262720at2759"/>
<dbReference type="PANTHER" id="PTHR45639:SF3">
    <property type="entry name" value="HYPOXIA UP-REGULATED PROTEIN 1"/>
    <property type="match status" value="1"/>
</dbReference>